<dbReference type="AlphaFoldDB" id="A0A0L0QUJ5"/>
<dbReference type="RefSeq" id="WP_050350152.1">
    <property type="nucleotide sequence ID" value="NZ_BOSN01000005.1"/>
</dbReference>
<gene>
    <name evidence="1" type="ORF">AFK71_03430</name>
</gene>
<evidence type="ECO:0000313" key="1">
    <source>
        <dbReference type="EMBL" id="KNE21873.1"/>
    </source>
</evidence>
<dbReference type="OrthoDB" id="2887062at2"/>
<evidence type="ECO:0008006" key="3">
    <source>
        <dbReference type="Google" id="ProtNLM"/>
    </source>
</evidence>
<dbReference type="Pfam" id="PF09953">
    <property type="entry name" value="DUF2187"/>
    <property type="match status" value="1"/>
</dbReference>
<name>A0A0L0QUJ5_VIRPA</name>
<dbReference type="PATRIC" id="fig|1473.5.peg.3626"/>
<sequence length="68" mass="7582">MFKPDTKTAKPGDIIEFKKEDVVLQGKVLPSSCKRSIIVDISEAHNLTQLNHSFSTTVVAHKNYRVIG</sequence>
<evidence type="ECO:0000313" key="2">
    <source>
        <dbReference type="Proteomes" id="UP000036780"/>
    </source>
</evidence>
<dbReference type="InterPro" id="IPR018690">
    <property type="entry name" value="DUF2187"/>
</dbReference>
<dbReference type="Proteomes" id="UP000036780">
    <property type="component" value="Unassembled WGS sequence"/>
</dbReference>
<proteinExistence type="predicted"/>
<reference evidence="2" key="1">
    <citation type="submission" date="2015-07" db="EMBL/GenBank/DDBJ databases">
        <title>Fjat-10053 dsm26.</title>
        <authorList>
            <person name="Liu B."/>
            <person name="Wang J."/>
            <person name="Zhu Y."/>
            <person name="Liu G."/>
            <person name="Chen Q."/>
            <person name="Chen Z."/>
            <person name="Lan J."/>
            <person name="Che J."/>
            <person name="Ge C."/>
            <person name="Shi H."/>
            <person name="Pan Z."/>
            <person name="Liu X."/>
        </authorList>
    </citation>
    <scope>NUCLEOTIDE SEQUENCE [LARGE SCALE GENOMIC DNA]</scope>
    <source>
        <strain evidence="2">DSM 26</strain>
    </source>
</reference>
<accession>A0A0L0QUJ5</accession>
<keyword evidence="2" id="KW-1185">Reference proteome</keyword>
<comment type="caution">
    <text evidence="1">The sequence shown here is derived from an EMBL/GenBank/DDBJ whole genome shotgun (WGS) entry which is preliminary data.</text>
</comment>
<protein>
    <recommendedName>
        <fullName evidence="3">DUF2187 domain-containing protein</fullName>
    </recommendedName>
</protein>
<dbReference type="GeneID" id="66869599"/>
<organism evidence="1 2">
    <name type="scientific">Virgibacillus pantothenticus</name>
    <dbReference type="NCBI Taxonomy" id="1473"/>
    <lineage>
        <taxon>Bacteria</taxon>
        <taxon>Bacillati</taxon>
        <taxon>Bacillota</taxon>
        <taxon>Bacilli</taxon>
        <taxon>Bacillales</taxon>
        <taxon>Bacillaceae</taxon>
        <taxon>Virgibacillus</taxon>
    </lineage>
</organism>
<dbReference type="EMBL" id="LGTO01000004">
    <property type="protein sequence ID" value="KNE21873.1"/>
    <property type="molecule type" value="Genomic_DNA"/>
</dbReference>